<name>A0AAP0G028_9ASPA</name>
<organism evidence="2 3">
    <name type="scientific">Platanthera zijinensis</name>
    <dbReference type="NCBI Taxonomy" id="2320716"/>
    <lineage>
        <taxon>Eukaryota</taxon>
        <taxon>Viridiplantae</taxon>
        <taxon>Streptophyta</taxon>
        <taxon>Embryophyta</taxon>
        <taxon>Tracheophyta</taxon>
        <taxon>Spermatophyta</taxon>
        <taxon>Magnoliopsida</taxon>
        <taxon>Liliopsida</taxon>
        <taxon>Asparagales</taxon>
        <taxon>Orchidaceae</taxon>
        <taxon>Orchidoideae</taxon>
        <taxon>Orchideae</taxon>
        <taxon>Orchidinae</taxon>
        <taxon>Platanthera</taxon>
    </lineage>
</organism>
<evidence type="ECO:0000313" key="2">
    <source>
        <dbReference type="EMBL" id="KAK8928991.1"/>
    </source>
</evidence>
<keyword evidence="3" id="KW-1185">Reference proteome</keyword>
<comment type="caution">
    <text evidence="2">The sequence shown here is derived from an EMBL/GenBank/DDBJ whole genome shotgun (WGS) entry which is preliminary data.</text>
</comment>
<dbReference type="PANTHER" id="PTHR16166">
    <property type="entry name" value="VACUOLAR PROTEIN SORTING-ASSOCIATED PROTEIN VPS13"/>
    <property type="match status" value="1"/>
</dbReference>
<evidence type="ECO:0008006" key="4">
    <source>
        <dbReference type="Google" id="ProtNLM"/>
    </source>
</evidence>
<reference evidence="2 3" key="1">
    <citation type="journal article" date="2022" name="Nat. Plants">
        <title>Genomes of leafy and leafless Platanthera orchids illuminate the evolution of mycoheterotrophy.</title>
        <authorList>
            <person name="Li M.H."/>
            <person name="Liu K.W."/>
            <person name="Li Z."/>
            <person name="Lu H.C."/>
            <person name="Ye Q.L."/>
            <person name="Zhang D."/>
            <person name="Wang J.Y."/>
            <person name="Li Y.F."/>
            <person name="Zhong Z.M."/>
            <person name="Liu X."/>
            <person name="Yu X."/>
            <person name="Liu D.K."/>
            <person name="Tu X.D."/>
            <person name="Liu B."/>
            <person name="Hao Y."/>
            <person name="Liao X.Y."/>
            <person name="Jiang Y.T."/>
            <person name="Sun W.H."/>
            <person name="Chen J."/>
            <person name="Chen Y.Q."/>
            <person name="Ai Y."/>
            <person name="Zhai J.W."/>
            <person name="Wu S.S."/>
            <person name="Zhou Z."/>
            <person name="Hsiao Y.Y."/>
            <person name="Wu W.L."/>
            <person name="Chen Y.Y."/>
            <person name="Lin Y.F."/>
            <person name="Hsu J.L."/>
            <person name="Li C.Y."/>
            <person name="Wang Z.W."/>
            <person name="Zhao X."/>
            <person name="Zhong W.Y."/>
            <person name="Ma X.K."/>
            <person name="Ma L."/>
            <person name="Huang J."/>
            <person name="Chen G.Z."/>
            <person name="Huang M.Z."/>
            <person name="Huang L."/>
            <person name="Peng D.H."/>
            <person name="Luo Y.B."/>
            <person name="Zou S.Q."/>
            <person name="Chen S.P."/>
            <person name="Lan S."/>
            <person name="Tsai W.C."/>
            <person name="Van de Peer Y."/>
            <person name="Liu Z.J."/>
        </authorList>
    </citation>
    <scope>NUCLEOTIDE SEQUENCE [LARGE SCALE GENOMIC DNA]</scope>
    <source>
        <strain evidence="2">Lor287</strain>
    </source>
</reference>
<protein>
    <recommendedName>
        <fullName evidence="4">Chorein N-terminal domain-containing protein</fullName>
    </recommendedName>
</protein>
<evidence type="ECO:0000313" key="3">
    <source>
        <dbReference type="Proteomes" id="UP001418222"/>
    </source>
</evidence>
<dbReference type="GO" id="GO:0045053">
    <property type="term" value="P:protein retention in Golgi apparatus"/>
    <property type="evidence" value="ECO:0007669"/>
    <property type="project" value="TreeGrafter"/>
</dbReference>
<accession>A0AAP0G028</accession>
<dbReference type="GO" id="GO:0006623">
    <property type="term" value="P:protein targeting to vacuole"/>
    <property type="evidence" value="ECO:0007669"/>
    <property type="project" value="TreeGrafter"/>
</dbReference>
<gene>
    <name evidence="2" type="ORF">KSP39_PZI017130</name>
</gene>
<comment type="similarity">
    <text evidence="1">Belongs to the VPS13 family.</text>
</comment>
<dbReference type="AlphaFoldDB" id="A0AAP0G028"/>
<dbReference type="EMBL" id="JBBWWQ010000015">
    <property type="protein sequence ID" value="KAK8928991.1"/>
    <property type="molecule type" value="Genomic_DNA"/>
</dbReference>
<dbReference type="Proteomes" id="UP001418222">
    <property type="component" value="Unassembled WGS sequence"/>
</dbReference>
<evidence type="ECO:0000256" key="1">
    <source>
        <dbReference type="ARBA" id="ARBA00006545"/>
    </source>
</evidence>
<sequence length="199" mass="22196">MSSSPFNIFEAIMFDAFQKGLGDCLEGFSAESLRFSVWKGELVLKDLRIKDELLSSVDLPVTVKAFSIGTIAAQVPWKSLGTRPITLLIDRIFILAEPSPYGQSLKDKDIKEFFESMFEQAPNGDSWLDKISAAIQPKVTISNVHISYEDSITESSFVVGVCKNNQKTEKPIEIEPIRAVRVGFHGSWFGSRSTKLKTE</sequence>
<dbReference type="InterPro" id="IPR026847">
    <property type="entry name" value="VPS13"/>
</dbReference>
<proteinExistence type="inferred from homology"/>
<dbReference type="PANTHER" id="PTHR16166:SF93">
    <property type="entry name" value="INTERMEMBRANE LIPID TRANSFER PROTEIN VPS13"/>
    <property type="match status" value="1"/>
</dbReference>